<evidence type="ECO:0000256" key="6">
    <source>
        <dbReference type="ARBA" id="ARBA00023157"/>
    </source>
</evidence>
<keyword evidence="2 9" id="KW-0812">Transmembrane</keyword>
<feature type="chain" id="PRO_5026027971" evidence="10">
    <location>
        <begin position="29"/>
        <end position="404"/>
    </location>
</feature>
<gene>
    <name evidence="12" type="ORF">EXN66_Car021674</name>
</gene>
<evidence type="ECO:0000256" key="5">
    <source>
        <dbReference type="ARBA" id="ARBA00023136"/>
    </source>
</evidence>
<keyword evidence="13" id="KW-1185">Reference proteome</keyword>
<evidence type="ECO:0000256" key="10">
    <source>
        <dbReference type="SAM" id="SignalP"/>
    </source>
</evidence>
<dbReference type="Pfam" id="PF09240">
    <property type="entry name" value="IL6Ra-bind"/>
    <property type="match status" value="1"/>
</dbReference>
<comment type="subcellular location">
    <subcellularLocation>
        <location evidence="1">Membrane</location>
        <topology evidence="1">Single-pass type I membrane protein</topology>
    </subcellularLocation>
</comment>
<dbReference type="EMBL" id="CM015733">
    <property type="protein sequence ID" value="KAF3705983.1"/>
    <property type="molecule type" value="Genomic_DNA"/>
</dbReference>
<dbReference type="Gene3D" id="2.60.40.10">
    <property type="entry name" value="Immunoglobulins"/>
    <property type="match status" value="3"/>
</dbReference>
<keyword evidence="3 10" id="KW-0732">Signal</keyword>
<evidence type="ECO:0000256" key="9">
    <source>
        <dbReference type="SAM" id="Phobius"/>
    </source>
</evidence>
<dbReference type="PANTHER" id="PTHR23037:SF28">
    <property type="entry name" value="ERYTHROPOIETIN RECEPTOR"/>
    <property type="match status" value="1"/>
</dbReference>
<evidence type="ECO:0000313" key="13">
    <source>
        <dbReference type="Proteomes" id="UP000503349"/>
    </source>
</evidence>
<dbReference type="SUPFAM" id="SSF49265">
    <property type="entry name" value="Fibronectin type III"/>
    <property type="match status" value="2"/>
</dbReference>
<dbReference type="InterPro" id="IPR013783">
    <property type="entry name" value="Ig-like_fold"/>
</dbReference>
<evidence type="ECO:0000256" key="8">
    <source>
        <dbReference type="ARBA" id="ARBA00023180"/>
    </source>
</evidence>
<dbReference type="OrthoDB" id="9826641at2759"/>
<dbReference type="GO" id="GO:0004896">
    <property type="term" value="F:cytokine receptor activity"/>
    <property type="evidence" value="ECO:0007669"/>
    <property type="project" value="TreeGrafter"/>
</dbReference>
<reference evidence="12 13" key="1">
    <citation type="submission" date="2019-02" db="EMBL/GenBank/DDBJ databases">
        <title>Opniocepnalus argus genome.</title>
        <authorList>
            <person name="Zhou C."/>
            <person name="Xiao S."/>
        </authorList>
    </citation>
    <scope>NUCLEOTIDE SEQUENCE [LARGE SCALE GENOMIC DNA]</scope>
    <source>
        <strain evidence="12">OARG1902GOOAL</strain>
        <tissue evidence="12">Muscle</tissue>
    </source>
</reference>
<dbReference type="Proteomes" id="UP000503349">
    <property type="component" value="Chromosome 22"/>
</dbReference>
<sequence>MLMACKSGVTHQAALMLLLLSWRDSMLCNGLTVDPPEDLLIVDPGHLGRLEIRWRPPASLANLTECPKLYHLEYFNADSRNVIRTSRISYSANFDLMKDVRVRLYTLLSGPCTNDTVIKSKRYTEVVQKPLITGIVAVAVQDFICVYHNMEYMECKWGRNPKMPADSQLKLYFWHKELQQAQECPKYIFSGEVRSGCNFTGKSLPDFTDINFCVNGSSREGPLKPTFISLQTQNQVKPGPTDNLYLQTGSDRQLEILWDNSAGGVPGECLEWEVEHSQEGPDKKMTSEHILTMETRLRLPSIHENQINCFRVRSKVHKYCAATSFWSDWSYPVCHPVVRMKEVAPEPESDMAYLYIAVSVIAILMLSLCVWAVFKVRSSKQEKKPYSLLNTLFSRSSILTVVDA</sequence>
<evidence type="ECO:0000313" key="12">
    <source>
        <dbReference type="EMBL" id="KAF3705983.1"/>
    </source>
</evidence>
<keyword evidence="7 12" id="KW-0675">Receptor</keyword>
<keyword evidence="6" id="KW-1015">Disulfide bond</keyword>
<feature type="domain" description="Type I cytokine receptor cytokine-binding" evidence="11">
    <location>
        <begin position="144"/>
        <end position="234"/>
    </location>
</feature>
<keyword evidence="4 9" id="KW-1133">Transmembrane helix</keyword>
<dbReference type="AlphaFoldDB" id="A0A6G1QUK7"/>
<dbReference type="InterPro" id="IPR015321">
    <property type="entry name" value="TypeI_recpt_CBD"/>
</dbReference>
<feature type="signal peptide" evidence="10">
    <location>
        <begin position="1"/>
        <end position="28"/>
    </location>
</feature>
<dbReference type="PANTHER" id="PTHR23037">
    <property type="entry name" value="CYTOKINE RECEPTOR"/>
    <property type="match status" value="1"/>
</dbReference>
<dbReference type="InterPro" id="IPR036116">
    <property type="entry name" value="FN3_sf"/>
</dbReference>
<reference evidence="13" key="2">
    <citation type="submission" date="2019-02" db="EMBL/GenBank/DDBJ databases">
        <title>Opniocepnalus argus Var Kimnra genome.</title>
        <authorList>
            <person name="Zhou C."/>
            <person name="Xiao S."/>
        </authorList>
    </citation>
    <scope>NUCLEOTIDE SEQUENCE [LARGE SCALE GENOMIC DNA]</scope>
</reference>
<evidence type="ECO:0000259" key="11">
    <source>
        <dbReference type="Pfam" id="PF09240"/>
    </source>
</evidence>
<keyword evidence="8" id="KW-0325">Glycoprotein</keyword>
<name>A0A6G1QUK7_CHAAH</name>
<accession>A0A6G1QUK7</accession>
<evidence type="ECO:0000256" key="1">
    <source>
        <dbReference type="ARBA" id="ARBA00004479"/>
    </source>
</evidence>
<evidence type="ECO:0000256" key="4">
    <source>
        <dbReference type="ARBA" id="ARBA00022989"/>
    </source>
</evidence>
<dbReference type="GO" id="GO:0009897">
    <property type="term" value="C:external side of plasma membrane"/>
    <property type="evidence" value="ECO:0007669"/>
    <property type="project" value="TreeGrafter"/>
</dbReference>
<evidence type="ECO:0000256" key="3">
    <source>
        <dbReference type="ARBA" id="ARBA00022729"/>
    </source>
</evidence>
<keyword evidence="5 9" id="KW-0472">Membrane</keyword>
<proteinExistence type="predicted"/>
<evidence type="ECO:0000256" key="2">
    <source>
        <dbReference type="ARBA" id="ARBA00022692"/>
    </source>
</evidence>
<evidence type="ECO:0000256" key="7">
    <source>
        <dbReference type="ARBA" id="ARBA00023170"/>
    </source>
</evidence>
<feature type="transmembrane region" description="Helical" evidence="9">
    <location>
        <begin position="352"/>
        <end position="374"/>
    </location>
</feature>
<protein>
    <submittedName>
        <fullName evidence="12">Interleukin-13 receptor subunit alpha-2</fullName>
    </submittedName>
</protein>
<organism evidence="12 13">
    <name type="scientific">Channa argus</name>
    <name type="common">Northern snakehead</name>
    <name type="synonym">Ophicephalus argus</name>
    <dbReference type="NCBI Taxonomy" id="215402"/>
    <lineage>
        <taxon>Eukaryota</taxon>
        <taxon>Metazoa</taxon>
        <taxon>Chordata</taxon>
        <taxon>Craniata</taxon>
        <taxon>Vertebrata</taxon>
        <taxon>Euteleostomi</taxon>
        <taxon>Actinopterygii</taxon>
        <taxon>Neopterygii</taxon>
        <taxon>Teleostei</taxon>
        <taxon>Neoteleostei</taxon>
        <taxon>Acanthomorphata</taxon>
        <taxon>Anabantaria</taxon>
        <taxon>Anabantiformes</taxon>
        <taxon>Channoidei</taxon>
        <taxon>Channidae</taxon>
        <taxon>Channa</taxon>
    </lineage>
</organism>